<sequence>MTNVGKITGTLAKFGTSAEVKIGGAKWSLVLGTASLFSVRCAVGDGTNVLWDCTAKIRLTTWCRADEVKSAVWAKSFDSFNTKDGYAHSQCFQLWFPRWPVNVEAEIEVIKLHVVDLSEPPNKSIGVEDGACFEVDGHELWLSKQVLSVHSPFFEALFSHDFEENATGCYALKEVKIDDFKLFLSVLYNLDIPITMQESLEGLLRLGDIWQCDLVLRFCRDIISRPDSTFLSLRTKIQLCDRHRFSPLLGTIVEKAELNELKALVKDGCCAKLSCFVHSVIMNRLAAS</sequence>
<dbReference type="PROSITE" id="PS50097">
    <property type="entry name" value="BTB"/>
    <property type="match status" value="1"/>
</dbReference>
<dbReference type="PANTHER" id="PTHR22744">
    <property type="entry name" value="HELIX LOOP HELIX PROTEIN 21-RELATED"/>
    <property type="match status" value="1"/>
</dbReference>
<feature type="domain" description="BTB" evidence="1">
    <location>
        <begin position="129"/>
        <end position="196"/>
    </location>
</feature>
<dbReference type="AlphaFoldDB" id="A0A1I8AQN6"/>
<keyword evidence="2" id="KW-1185">Reference proteome</keyword>
<dbReference type="SMART" id="SM00225">
    <property type="entry name" value="BTB"/>
    <property type="match status" value="1"/>
</dbReference>
<dbReference type="SUPFAM" id="SSF54695">
    <property type="entry name" value="POZ domain"/>
    <property type="match status" value="1"/>
</dbReference>
<evidence type="ECO:0000259" key="1">
    <source>
        <dbReference type="PROSITE" id="PS50097"/>
    </source>
</evidence>
<dbReference type="InterPro" id="IPR000210">
    <property type="entry name" value="BTB/POZ_dom"/>
</dbReference>
<protein>
    <submittedName>
        <fullName evidence="3">BTB domain-containing protein</fullName>
    </submittedName>
</protein>
<dbReference type="Pfam" id="PF00651">
    <property type="entry name" value="BTB"/>
    <property type="match status" value="1"/>
</dbReference>
<name>A0A1I8AQN6_9BILA</name>
<dbReference type="CDD" id="cd18186">
    <property type="entry name" value="BTB_POZ_ZBTB_KLHL-like"/>
    <property type="match status" value="1"/>
</dbReference>
<dbReference type="PANTHER" id="PTHR22744:SF13">
    <property type="entry name" value="BTB DOMAIN-CONTAINING PROTEIN"/>
    <property type="match status" value="1"/>
</dbReference>
<dbReference type="Gene3D" id="3.30.710.10">
    <property type="entry name" value="Potassium Channel Kv1.1, Chain A"/>
    <property type="match status" value="1"/>
</dbReference>
<evidence type="ECO:0000313" key="3">
    <source>
        <dbReference type="WBParaSite" id="L893_g8226.t1"/>
    </source>
</evidence>
<dbReference type="WBParaSite" id="L893_g8226.t1">
    <property type="protein sequence ID" value="L893_g8226.t1"/>
    <property type="gene ID" value="L893_g8226"/>
</dbReference>
<evidence type="ECO:0000313" key="2">
    <source>
        <dbReference type="Proteomes" id="UP000095287"/>
    </source>
</evidence>
<organism evidence="2 3">
    <name type="scientific">Steinernema glaseri</name>
    <dbReference type="NCBI Taxonomy" id="37863"/>
    <lineage>
        <taxon>Eukaryota</taxon>
        <taxon>Metazoa</taxon>
        <taxon>Ecdysozoa</taxon>
        <taxon>Nematoda</taxon>
        <taxon>Chromadorea</taxon>
        <taxon>Rhabditida</taxon>
        <taxon>Tylenchina</taxon>
        <taxon>Panagrolaimomorpha</taxon>
        <taxon>Strongyloidoidea</taxon>
        <taxon>Steinernematidae</taxon>
        <taxon>Steinernema</taxon>
    </lineage>
</organism>
<proteinExistence type="predicted"/>
<dbReference type="InterPro" id="IPR011333">
    <property type="entry name" value="SKP1/BTB/POZ_sf"/>
</dbReference>
<dbReference type="Proteomes" id="UP000095287">
    <property type="component" value="Unplaced"/>
</dbReference>
<accession>A0A1I8AQN6</accession>
<reference evidence="3" key="1">
    <citation type="submission" date="2016-11" db="UniProtKB">
        <authorList>
            <consortium name="WormBaseParasite"/>
        </authorList>
    </citation>
    <scope>IDENTIFICATION</scope>
</reference>